<feature type="region of interest" description="Disordered" evidence="1">
    <location>
        <begin position="680"/>
        <end position="718"/>
    </location>
</feature>
<feature type="compositionally biased region" description="Basic and acidic residues" evidence="1">
    <location>
        <begin position="698"/>
        <end position="715"/>
    </location>
</feature>
<protein>
    <submittedName>
        <fullName evidence="2">Uncharacterized protein</fullName>
    </submittedName>
</protein>
<accession>A0A0K8VI25</accession>
<dbReference type="EMBL" id="GDHF01014119">
    <property type="protein sequence ID" value="JAI38195.1"/>
    <property type="molecule type" value="Transcribed_RNA"/>
</dbReference>
<dbReference type="OrthoDB" id="8056364at2759"/>
<proteinExistence type="predicted"/>
<reference evidence="2" key="1">
    <citation type="submission" date="2015-06" db="EMBL/GenBank/DDBJ databases">
        <authorList>
            <person name="Hoefler B.C."/>
            <person name="Straight P.D."/>
        </authorList>
    </citation>
    <scope>NUCLEOTIDE SEQUENCE</scope>
</reference>
<dbReference type="AlphaFoldDB" id="A0A0K8VI25"/>
<feature type="compositionally biased region" description="Basic residues" evidence="1">
    <location>
        <begin position="265"/>
        <end position="276"/>
    </location>
</feature>
<feature type="non-terminal residue" evidence="2">
    <location>
        <position position="1"/>
    </location>
</feature>
<feature type="compositionally biased region" description="Polar residues" evidence="1">
    <location>
        <begin position="804"/>
        <end position="813"/>
    </location>
</feature>
<feature type="compositionally biased region" description="Polar residues" evidence="1">
    <location>
        <begin position="338"/>
        <end position="351"/>
    </location>
</feature>
<feature type="compositionally biased region" description="Basic and acidic residues" evidence="1">
    <location>
        <begin position="771"/>
        <end position="786"/>
    </location>
</feature>
<feature type="compositionally biased region" description="Basic and acidic residues" evidence="1">
    <location>
        <begin position="301"/>
        <end position="324"/>
    </location>
</feature>
<name>A0A0K8VI25_BACLA</name>
<feature type="region of interest" description="Disordered" evidence="1">
    <location>
        <begin position="490"/>
        <end position="517"/>
    </location>
</feature>
<feature type="compositionally biased region" description="Polar residues" evidence="1">
    <location>
        <begin position="233"/>
        <end position="260"/>
    </location>
</feature>
<gene>
    <name evidence="2" type="ORF">c0_g1_i1</name>
</gene>
<feature type="region of interest" description="Disordered" evidence="1">
    <location>
        <begin position="762"/>
        <end position="813"/>
    </location>
</feature>
<organism evidence="2">
    <name type="scientific">Bactrocera latifrons</name>
    <name type="common">Malaysian fruit fly</name>
    <name type="synonym">Chaetodacus latifrons</name>
    <dbReference type="NCBI Taxonomy" id="174628"/>
    <lineage>
        <taxon>Eukaryota</taxon>
        <taxon>Metazoa</taxon>
        <taxon>Ecdysozoa</taxon>
        <taxon>Arthropoda</taxon>
        <taxon>Hexapoda</taxon>
        <taxon>Insecta</taxon>
        <taxon>Pterygota</taxon>
        <taxon>Neoptera</taxon>
        <taxon>Endopterygota</taxon>
        <taxon>Diptera</taxon>
        <taxon>Brachycera</taxon>
        <taxon>Muscomorpha</taxon>
        <taxon>Tephritoidea</taxon>
        <taxon>Tephritidae</taxon>
        <taxon>Bactrocera</taxon>
        <taxon>Bactrocera</taxon>
    </lineage>
</organism>
<feature type="region of interest" description="Disordered" evidence="1">
    <location>
        <begin position="733"/>
        <end position="752"/>
    </location>
</feature>
<sequence length="1012" mass="112786">SCGAGKCSTWTPKCSKTGPQTFECTCEPDDIPTVESETERVQPQAGVCTCDYNENPTVRSKVERTKPQPGACTCDCNENPTVMLKGERMNPQSGVCSCDVDEIAGKSSTWTPKCRKTGPQKFECTCEPDEIPTVRPKTAKVQPQAGVCTCDSDEARTVRHKSGRSKAQMFECTCETDDSSASAPKSERVAPRTGVCTCESNEIAISVPKSERTKLRNFECICDPIESRTVTQTFTRTIELQSGGPTNNEMSSSKRYSNGNPEPAKKKRKSIKKQSRNSRGSKLAEDSENEYITLMQNSMATERKGGESSKDAISKSEQGSRRNSLEAQQDSNSDKTTADPQINNSSSSGQRLSIHISKDKTNQKEIIKKNEEDYVPASYYEDRIEARRKITVKSYQAGPPKPIKDELKRCRDHCACRERVAQPIAFRTKEEKDIEEYALSNARNMAQTMVPKSNKSYEDNSLKADSGHGSVKKIIADTKASKKAHAIGTVTGYPQSNKNAERKTQGSLDREAQGSDSEMHLEQRAALCTELTMNELLPQHSLRTLLTKLSSPDGKLYAADEFTAQPEEILRLAKINQSKMLTMPSTGKRKLSPTTVMAQSLHMTGKQSKSEIKSAVEPLRLVIGNRQLKSISSTPSLSESCGHSAVESTLQQHNKARVANRLHGLKNKFVRKSRIPLPVNSSTYRAEKQNKTLSKSSSAEKRANQRPLIEQKSDSNHQITRIWPEQAAIAAQHLRQEKTASDSNELGAKQLKKSQSNIELSCALNYSPTRPRLESGKQEELPKHSSQESQLSAVSQRKVENTKESFGSSNPENMQLKMLNILSAANQSATSSSGLSSESCKTDGLQTQNEQRCARCRAFYKKTGAHQNIKEQQANANERLNYEPQPRLSETFIPATIHATPKQCRAERFSITDDEQTDSDIECITVEYGGSEGDNYTQYQDELLRKQQLWRKGTVREALEVEEKAERTKNLQRTTLTGECLERAIHYPTRVWNEERKQLNLQRNGAGIFWPL</sequence>
<evidence type="ECO:0000313" key="2">
    <source>
        <dbReference type="EMBL" id="JAI38195.1"/>
    </source>
</evidence>
<feature type="region of interest" description="Disordered" evidence="1">
    <location>
        <begin position="233"/>
        <end position="360"/>
    </location>
</feature>
<feature type="compositionally biased region" description="Basic and acidic residues" evidence="1">
    <location>
        <begin position="499"/>
        <end position="517"/>
    </location>
</feature>
<evidence type="ECO:0000256" key="1">
    <source>
        <dbReference type="SAM" id="MobiDB-lite"/>
    </source>
</evidence>